<evidence type="ECO:0000313" key="2">
    <source>
        <dbReference type="EMBL" id="PZX47180.1"/>
    </source>
</evidence>
<gene>
    <name evidence="2" type="ORF">LY56_00475</name>
</gene>
<sequence length="163" mass="17741">MGGVQMRPALDADEPALWAMLEPVFRAGETYAIDPAISRADALHWWRGGTHDAFVAHRADAVLGSYYICPNQQGGGAHVCNCGFVTAPAAQGQGIAQAMLLHALESARSKGFRAMQFNCVVETNRRAVALWQRNGFDIVGRLPAAFRHPEQGYVDALVMYRAV</sequence>
<dbReference type="AlphaFoldDB" id="A0A2W7QM82"/>
<dbReference type="EMBL" id="QKZQ01000002">
    <property type="protein sequence ID" value="PZX47180.1"/>
    <property type="molecule type" value="Genomic_DNA"/>
</dbReference>
<dbReference type="Pfam" id="PF00583">
    <property type="entry name" value="Acetyltransf_1"/>
    <property type="match status" value="1"/>
</dbReference>
<keyword evidence="2" id="KW-0687">Ribonucleoprotein</keyword>
<protein>
    <submittedName>
        <fullName evidence="2">Ribosomal protein S18 acetylase RimI-like enzyme</fullName>
    </submittedName>
</protein>
<dbReference type="CDD" id="cd04301">
    <property type="entry name" value="NAT_SF"/>
    <property type="match status" value="1"/>
</dbReference>
<dbReference type="InterPro" id="IPR052742">
    <property type="entry name" value="Mito_N-acetyltransferase"/>
</dbReference>
<name>A0A2W7QM82_9RHOB</name>
<proteinExistence type="predicted"/>
<keyword evidence="2" id="KW-0689">Ribosomal protein</keyword>
<dbReference type="PANTHER" id="PTHR43138:SF1">
    <property type="entry name" value="N-ACETYLTRANSFERASE ACA1"/>
    <property type="match status" value="1"/>
</dbReference>
<dbReference type="OrthoDB" id="9788300at2"/>
<dbReference type="PANTHER" id="PTHR43138">
    <property type="entry name" value="ACETYLTRANSFERASE, GNAT FAMILY"/>
    <property type="match status" value="1"/>
</dbReference>
<evidence type="ECO:0000259" key="1">
    <source>
        <dbReference type="PROSITE" id="PS51186"/>
    </source>
</evidence>
<dbReference type="STRING" id="121821.GCA_001870675_02748"/>
<organism evidence="2 3">
    <name type="scientific">Roseinatronobacter thiooxidans</name>
    <dbReference type="NCBI Taxonomy" id="121821"/>
    <lineage>
        <taxon>Bacteria</taxon>
        <taxon>Pseudomonadati</taxon>
        <taxon>Pseudomonadota</taxon>
        <taxon>Alphaproteobacteria</taxon>
        <taxon>Rhodobacterales</taxon>
        <taxon>Paracoccaceae</taxon>
        <taxon>Roseinatronobacter</taxon>
    </lineage>
</organism>
<evidence type="ECO:0000313" key="3">
    <source>
        <dbReference type="Proteomes" id="UP000249364"/>
    </source>
</evidence>
<dbReference type="Gene3D" id="3.40.630.30">
    <property type="match status" value="1"/>
</dbReference>
<accession>A0A2W7QM82</accession>
<comment type="caution">
    <text evidence="2">The sequence shown here is derived from an EMBL/GenBank/DDBJ whole genome shotgun (WGS) entry which is preliminary data.</text>
</comment>
<dbReference type="InterPro" id="IPR016181">
    <property type="entry name" value="Acyl_CoA_acyltransferase"/>
</dbReference>
<reference evidence="2 3" key="1">
    <citation type="submission" date="2018-06" db="EMBL/GenBank/DDBJ databases">
        <title>Genomic Encyclopedia of Archaeal and Bacterial Type Strains, Phase II (KMG-II): from individual species to whole genera.</title>
        <authorList>
            <person name="Goeker M."/>
        </authorList>
    </citation>
    <scope>NUCLEOTIDE SEQUENCE [LARGE SCALE GENOMIC DNA]</scope>
    <source>
        <strain evidence="2 3">DSM 13087</strain>
    </source>
</reference>
<dbReference type="InterPro" id="IPR000182">
    <property type="entry name" value="GNAT_dom"/>
</dbReference>
<feature type="domain" description="N-acetyltransferase" evidence="1">
    <location>
        <begin position="4"/>
        <end position="163"/>
    </location>
</feature>
<keyword evidence="3" id="KW-1185">Reference proteome</keyword>
<dbReference type="GO" id="GO:0005840">
    <property type="term" value="C:ribosome"/>
    <property type="evidence" value="ECO:0007669"/>
    <property type="project" value="UniProtKB-KW"/>
</dbReference>
<dbReference type="GO" id="GO:0016747">
    <property type="term" value="F:acyltransferase activity, transferring groups other than amino-acyl groups"/>
    <property type="evidence" value="ECO:0007669"/>
    <property type="project" value="InterPro"/>
</dbReference>
<dbReference type="SUPFAM" id="SSF55729">
    <property type="entry name" value="Acyl-CoA N-acyltransferases (Nat)"/>
    <property type="match status" value="1"/>
</dbReference>
<dbReference type="Proteomes" id="UP000249364">
    <property type="component" value="Unassembled WGS sequence"/>
</dbReference>
<dbReference type="PROSITE" id="PS51186">
    <property type="entry name" value="GNAT"/>
    <property type="match status" value="1"/>
</dbReference>